<keyword evidence="3" id="KW-1185">Reference proteome</keyword>
<dbReference type="PIRSF" id="PIRSF028704">
    <property type="entry name" value="UPC028704"/>
    <property type="match status" value="1"/>
</dbReference>
<organism evidence="2 3">
    <name type="scientific">Sphingomonas citri</name>
    <dbReference type="NCBI Taxonomy" id="2862499"/>
    <lineage>
        <taxon>Bacteria</taxon>
        <taxon>Pseudomonadati</taxon>
        <taxon>Pseudomonadota</taxon>
        <taxon>Alphaproteobacteria</taxon>
        <taxon>Sphingomonadales</taxon>
        <taxon>Sphingomonadaceae</taxon>
        <taxon>Sphingomonas</taxon>
    </lineage>
</organism>
<comment type="caution">
    <text evidence="2">The sequence shown here is derived from an EMBL/GenBank/DDBJ whole genome shotgun (WGS) entry which is preliminary data.</text>
</comment>
<accession>A0ABS7BQU4</accession>
<feature type="transmembrane region" description="Helical" evidence="1">
    <location>
        <begin position="45"/>
        <end position="62"/>
    </location>
</feature>
<proteinExistence type="predicted"/>
<dbReference type="EMBL" id="JAHXZN010000005">
    <property type="protein sequence ID" value="MBW6531976.1"/>
    <property type="molecule type" value="Genomic_DNA"/>
</dbReference>
<feature type="transmembrane region" description="Helical" evidence="1">
    <location>
        <begin position="204"/>
        <end position="224"/>
    </location>
</feature>
<dbReference type="Proteomes" id="UP000759103">
    <property type="component" value="Unassembled WGS sequence"/>
</dbReference>
<feature type="transmembrane region" description="Helical" evidence="1">
    <location>
        <begin position="83"/>
        <end position="101"/>
    </location>
</feature>
<feature type="transmembrane region" description="Helical" evidence="1">
    <location>
        <begin position="283"/>
        <end position="302"/>
    </location>
</feature>
<reference evidence="2 3" key="1">
    <citation type="submission" date="2021-07" db="EMBL/GenBank/DDBJ databases">
        <title>Sphingomonas sp.</title>
        <authorList>
            <person name="Feng G."/>
            <person name="Li J."/>
            <person name="Pan M."/>
        </authorList>
    </citation>
    <scope>NUCLEOTIDE SEQUENCE [LARGE SCALE GENOMIC DNA]</scope>
    <source>
        <strain evidence="2 3">RRHST34</strain>
    </source>
</reference>
<keyword evidence="1" id="KW-0812">Transmembrane</keyword>
<feature type="transmembrane region" description="Helical" evidence="1">
    <location>
        <begin position="244"/>
        <end position="263"/>
    </location>
</feature>
<dbReference type="Pfam" id="PF10129">
    <property type="entry name" value="OpgC_C"/>
    <property type="match status" value="1"/>
</dbReference>
<evidence type="ECO:0000313" key="2">
    <source>
        <dbReference type="EMBL" id="MBW6531976.1"/>
    </source>
</evidence>
<keyword evidence="1" id="KW-0472">Membrane</keyword>
<name>A0ABS7BQU4_9SPHN</name>
<protein>
    <submittedName>
        <fullName evidence="2">OpgC domain-containing protein</fullName>
    </submittedName>
</protein>
<gene>
    <name evidence="2" type="primary">opgC</name>
    <name evidence="2" type="ORF">KZ820_14635</name>
</gene>
<evidence type="ECO:0000256" key="1">
    <source>
        <dbReference type="SAM" id="Phobius"/>
    </source>
</evidence>
<feature type="transmembrane region" description="Helical" evidence="1">
    <location>
        <begin position="361"/>
        <end position="380"/>
    </location>
</feature>
<evidence type="ECO:0000313" key="3">
    <source>
        <dbReference type="Proteomes" id="UP000759103"/>
    </source>
</evidence>
<dbReference type="PANTHER" id="PTHR38592">
    <property type="entry name" value="BLL4819 PROTEIN"/>
    <property type="match status" value="1"/>
</dbReference>
<feature type="transmembrane region" description="Helical" evidence="1">
    <location>
        <begin position="12"/>
        <end position="33"/>
    </location>
</feature>
<keyword evidence="1" id="KW-1133">Transmembrane helix</keyword>
<dbReference type="RefSeq" id="WP_219749348.1">
    <property type="nucleotide sequence ID" value="NZ_JAHXZN010000005.1"/>
</dbReference>
<dbReference type="InterPro" id="IPR014550">
    <property type="entry name" value="UCP028704_OpgC"/>
</dbReference>
<feature type="transmembrane region" description="Helical" evidence="1">
    <location>
        <begin position="121"/>
        <end position="150"/>
    </location>
</feature>
<sequence length="400" mass="44553">MPRYGMIDGLRGFFLVFMLINHLVFQGELWLQRINHNQFAYVEDAQGFVFLSGLMIGLVYGRKMLKLGAPAASRLVWARAFELYRYAMGIVIAVLLARLVLPDASRLWGNWLGHTSLTGEPLRLFAIATFVFQPTVMDILPQYVLYMLVAPPILRLCLDGRVALVATVSGLLWLAGQLGFQHALTDPLGRWFTASDDQGLRAGFNLLGWQIVFFSGMIAGALTASGRIEWHRLLRPQASGVAKIALAVCLFFLPIRLLTARGILSDTVIKRIELLEVRADFSLVYLVNFAAVAIGLAWLMIAGPQHARAWVRQVAGVVRGLFSLPFLRLLGRHSLYVYVWHVAIVYGVYYVDQRYGPFPVWARTLCAVAGVALLTLPALWRERGKRPASAPTRTPSEASS</sequence>
<feature type="transmembrane region" description="Helical" evidence="1">
    <location>
        <begin position="329"/>
        <end position="349"/>
    </location>
</feature>
<dbReference type="PANTHER" id="PTHR38592:SF3">
    <property type="entry name" value="BLL4819 PROTEIN"/>
    <property type="match status" value="1"/>
</dbReference>